<keyword evidence="3" id="KW-1185">Reference proteome</keyword>
<dbReference type="AlphaFoldDB" id="A1SSA1"/>
<dbReference type="eggNOG" id="ENOG5032SRD">
    <property type="taxonomic scope" value="Bacteria"/>
</dbReference>
<protein>
    <submittedName>
        <fullName evidence="2">Uncharacterized protein</fullName>
    </submittedName>
</protein>
<feature type="transmembrane region" description="Helical" evidence="1">
    <location>
        <begin position="70"/>
        <end position="93"/>
    </location>
</feature>
<name>A1SSA1_PSYIN</name>
<accession>A1SSA1</accession>
<feature type="transmembrane region" description="Helical" evidence="1">
    <location>
        <begin position="105"/>
        <end position="126"/>
    </location>
</feature>
<evidence type="ECO:0000313" key="3">
    <source>
        <dbReference type="Proteomes" id="UP000000639"/>
    </source>
</evidence>
<organism evidence="2 3">
    <name type="scientific">Psychromonas ingrahamii (strain DSM 17664 / CCUG 51855 / 37)</name>
    <dbReference type="NCBI Taxonomy" id="357804"/>
    <lineage>
        <taxon>Bacteria</taxon>
        <taxon>Pseudomonadati</taxon>
        <taxon>Pseudomonadota</taxon>
        <taxon>Gammaproteobacteria</taxon>
        <taxon>Alteromonadales</taxon>
        <taxon>Psychromonadaceae</taxon>
        <taxon>Psychromonas</taxon>
    </lineage>
</organism>
<reference evidence="2 3" key="1">
    <citation type="submission" date="2007-01" db="EMBL/GenBank/DDBJ databases">
        <title>Complete sequence of Psychromonas ingrahamii 37.</title>
        <authorList>
            <consortium name="US DOE Joint Genome Institute"/>
            <person name="Copeland A."/>
            <person name="Lucas S."/>
            <person name="Lapidus A."/>
            <person name="Barry K."/>
            <person name="Detter J.C."/>
            <person name="Glavina del Rio T."/>
            <person name="Hammon N."/>
            <person name="Israni S."/>
            <person name="Dalin E."/>
            <person name="Tice H."/>
            <person name="Pitluck S."/>
            <person name="Thompson L.S."/>
            <person name="Brettin T."/>
            <person name="Bruce D."/>
            <person name="Han C."/>
            <person name="Tapia R."/>
            <person name="Schmutz J."/>
            <person name="Larimer F."/>
            <person name="Land M."/>
            <person name="Hauser L."/>
            <person name="Kyrpides N."/>
            <person name="Ivanova N."/>
            <person name="Staley J."/>
            <person name="Richardson P."/>
        </authorList>
    </citation>
    <scope>NUCLEOTIDE SEQUENCE [LARGE SCALE GENOMIC DNA]</scope>
    <source>
        <strain evidence="2 3">37</strain>
    </source>
</reference>
<dbReference type="KEGG" id="pin:Ping_0511"/>
<keyword evidence="1" id="KW-0472">Membrane</keyword>
<dbReference type="Proteomes" id="UP000000639">
    <property type="component" value="Chromosome"/>
</dbReference>
<dbReference type="RefSeq" id="WP_011768925.1">
    <property type="nucleotide sequence ID" value="NC_008709.1"/>
</dbReference>
<evidence type="ECO:0000256" key="1">
    <source>
        <dbReference type="SAM" id="Phobius"/>
    </source>
</evidence>
<sequence>MKKLLLFFAAGCLGALGNSITVWQFGQLGITSTWGVSIDPSFSPAWLYPRIVWGGLWGFLFILPILQSRLLLKGTILSLFPTAVMLFIVFPYQANKGIAGIELGLMTPVFVIFFNWVWGIITAITIKYAK</sequence>
<dbReference type="HOGENOM" id="CLU_140903_0_0_6"/>
<proteinExistence type="predicted"/>
<keyword evidence="1" id="KW-1133">Transmembrane helix</keyword>
<dbReference type="EMBL" id="CP000510">
    <property type="protein sequence ID" value="ABM02366.1"/>
    <property type="molecule type" value="Genomic_DNA"/>
</dbReference>
<gene>
    <name evidence="2" type="ordered locus">Ping_0511</name>
</gene>
<keyword evidence="1" id="KW-0812">Transmembrane</keyword>
<evidence type="ECO:0000313" key="2">
    <source>
        <dbReference type="EMBL" id="ABM02366.1"/>
    </source>
</evidence>
<feature type="transmembrane region" description="Helical" evidence="1">
    <location>
        <begin position="45"/>
        <end position="63"/>
    </location>
</feature>
<dbReference type="OrthoDB" id="5704345at2"/>